<protein>
    <submittedName>
        <fullName evidence="2">Uncharacterized protein</fullName>
    </submittedName>
</protein>
<comment type="caution">
    <text evidence="2">The sequence shown here is derived from an EMBL/GenBank/DDBJ whole genome shotgun (WGS) entry which is preliminary data.</text>
</comment>
<organism evidence="2 3">
    <name type="scientific">Lacibacterium aquatile</name>
    <dbReference type="NCBI Taxonomy" id="1168082"/>
    <lineage>
        <taxon>Bacteria</taxon>
        <taxon>Pseudomonadati</taxon>
        <taxon>Pseudomonadota</taxon>
        <taxon>Alphaproteobacteria</taxon>
        <taxon>Rhodospirillales</taxon>
        <taxon>Rhodospirillaceae</taxon>
    </lineage>
</organism>
<gene>
    <name evidence="2" type="ORF">ACFSM5_13190</name>
</gene>
<keyword evidence="3" id="KW-1185">Reference proteome</keyword>
<sequence>MRRLIPLLAALIALPAFALEVQVANHSRPTLCAEEDNVDLRLSGPARRFDIQALHPPYIGTLVEDNYAPDFTDCSFKAEATSGPEPLRMTIYEGQGWQLVGHRFAKFWRPADVPVKIGAQEWHDLQLLQLWTRVDERAEEVLVLYPQDGYWRARPLPPKRLGWTAYGTSFLVGPVEEDGRPFVDLKAIHFDPETRKFTLEFRRGGSGTLALKDLTREKIALEVGFASELPLGLPFAALRSMFVTSANADASTVFTRIGQEWHEAPVMGFKGAGAEALTLGRLIPSRHNTSAPDMLLQGFK</sequence>
<name>A0ABW5DTL7_9PROT</name>
<reference evidence="3" key="1">
    <citation type="journal article" date="2019" name="Int. J. Syst. Evol. Microbiol.">
        <title>The Global Catalogue of Microorganisms (GCM) 10K type strain sequencing project: providing services to taxonomists for standard genome sequencing and annotation.</title>
        <authorList>
            <consortium name="The Broad Institute Genomics Platform"/>
            <consortium name="The Broad Institute Genome Sequencing Center for Infectious Disease"/>
            <person name="Wu L."/>
            <person name="Ma J."/>
        </authorList>
    </citation>
    <scope>NUCLEOTIDE SEQUENCE [LARGE SCALE GENOMIC DNA]</scope>
    <source>
        <strain evidence="3">CGMCC 1.19062</strain>
    </source>
</reference>
<dbReference type="EMBL" id="JBHUIP010000012">
    <property type="protein sequence ID" value="MFD2263850.1"/>
    <property type="molecule type" value="Genomic_DNA"/>
</dbReference>
<keyword evidence="1" id="KW-0732">Signal</keyword>
<feature type="chain" id="PRO_5046951935" evidence="1">
    <location>
        <begin position="19"/>
        <end position="300"/>
    </location>
</feature>
<evidence type="ECO:0000313" key="3">
    <source>
        <dbReference type="Proteomes" id="UP001597295"/>
    </source>
</evidence>
<evidence type="ECO:0000313" key="2">
    <source>
        <dbReference type="EMBL" id="MFD2263850.1"/>
    </source>
</evidence>
<dbReference type="RefSeq" id="WP_379876893.1">
    <property type="nucleotide sequence ID" value="NZ_JBHUIP010000012.1"/>
</dbReference>
<accession>A0ABW5DTL7</accession>
<feature type="signal peptide" evidence="1">
    <location>
        <begin position="1"/>
        <end position="18"/>
    </location>
</feature>
<proteinExistence type="predicted"/>
<evidence type="ECO:0000256" key="1">
    <source>
        <dbReference type="SAM" id="SignalP"/>
    </source>
</evidence>
<dbReference type="Proteomes" id="UP001597295">
    <property type="component" value="Unassembled WGS sequence"/>
</dbReference>